<reference evidence="1" key="1">
    <citation type="submission" date="2007-02" db="EMBL/GenBank/DDBJ databases">
        <title>Complete sequence of Pyrobaculum calidifontis JCM 11548.</title>
        <authorList>
            <consortium name="US DOE Joint Genome Institute"/>
            <person name="Copeland A."/>
            <person name="Lucas S."/>
            <person name="Lapidus A."/>
            <person name="Barry K."/>
            <person name="Glavina del Rio T."/>
            <person name="Dalin E."/>
            <person name="Tice H."/>
            <person name="Pitluck S."/>
            <person name="Chain P."/>
            <person name="Malfatti S."/>
            <person name="Shin M."/>
            <person name="Vergez L."/>
            <person name="Schmutz J."/>
            <person name="Larimer F."/>
            <person name="Land M."/>
            <person name="Hauser L."/>
            <person name="Kyrpides N."/>
            <person name="Mikhailova N."/>
            <person name="Cozen A.E."/>
            <person name="Fitz-Gibbon S.T."/>
            <person name="House C.H."/>
            <person name="Saltikov C."/>
            <person name="Lowe T.M."/>
            <person name="Richardson P."/>
        </authorList>
    </citation>
    <scope>NUCLEOTIDE SEQUENCE [LARGE SCALE GENOMIC DNA]</scope>
    <source>
        <strain evidence="1">JCM 11548</strain>
    </source>
</reference>
<dbReference type="Proteomes" id="UP000001431">
    <property type="component" value="Chromosome"/>
</dbReference>
<dbReference type="GeneID" id="4909394"/>
<keyword evidence="2" id="KW-1185">Reference proteome</keyword>
<dbReference type="RefSeq" id="WP_011848881.1">
    <property type="nucleotide sequence ID" value="NC_009073.1"/>
</dbReference>
<dbReference type="KEGG" id="pcl:Pcal_0187"/>
<evidence type="ECO:0000313" key="2">
    <source>
        <dbReference type="Proteomes" id="UP000001431"/>
    </source>
</evidence>
<sequence length="599" mass="67801">MECQRQLEGYRRYVELARFRSGKCRLPGRACGYAEADIRLMWQYIEDTASLCGNLIKALAEAECKFRELGIKGLEKGYRVGVTRPDKSRPDHEIVTLYLKKPVYATIVLWEKRLYIFYDDVPIGNGLRGEELEETARKTGRAGVPVETYEVDEEYKRLWLEVPLPKSASKLLGGRDKTPIVLFRNLGWLLSDDWRKNLGHAAGNPGQVAVRLFDWIALAEYAMERGITPKAPLAFTLRIRKVTKTRHGDNPTVEAWPTGATYEALFVAYDWFGITLGSTEEVLMRGYSALKALREDAFKLDGRMYVVSNVGAWIAFSNAVDMLVVGDGYVLPYEVRIAVKTTPRATLAGETSLLEELADAVGGTTAGDYVRLQTWHMRLLLPTQPTPALEKTARLFETLANYPAAAIVEVNGITYLLTHNGGGEFVIGRGRAVELYNALERLGIKERFKRNLLLLTYAQLEELARRGFTVRFLNDMEKDAVREVRPALPTPDLDAVRRVLEEVAKMARIVAATDRGRLYIRIIPHDKSKVEEIAAKLRAVGIRATILHKKKEVRIHEQKSVEIIRRIAPHFFHPLYIPLHKALLLIHYQTILASPFTKN</sequence>
<dbReference type="EMBL" id="CP000561">
    <property type="protein sequence ID" value="ABO07624.1"/>
    <property type="molecule type" value="Genomic_DNA"/>
</dbReference>
<name>A3MSK7_PYRCJ</name>
<gene>
    <name evidence="1" type="ordered locus">Pcal_0187</name>
</gene>
<protein>
    <submittedName>
        <fullName evidence="1">Uncharacterized protein</fullName>
    </submittedName>
</protein>
<evidence type="ECO:0000313" key="1">
    <source>
        <dbReference type="EMBL" id="ABO07624.1"/>
    </source>
</evidence>
<dbReference type="HOGENOM" id="CLU_445944_0_0_2"/>
<organism evidence="1 2">
    <name type="scientific">Pyrobaculum calidifontis (strain DSM 21063 / JCM 11548 / VA1)</name>
    <dbReference type="NCBI Taxonomy" id="410359"/>
    <lineage>
        <taxon>Archaea</taxon>
        <taxon>Thermoproteota</taxon>
        <taxon>Thermoprotei</taxon>
        <taxon>Thermoproteales</taxon>
        <taxon>Thermoproteaceae</taxon>
        <taxon>Pyrobaculum</taxon>
    </lineage>
</organism>
<dbReference type="AlphaFoldDB" id="A3MSK7"/>
<accession>A3MSK7</accession>
<proteinExistence type="predicted"/>